<keyword evidence="2" id="KW-1185">Reference proteome</keyword>
<accession>A0A7S5R4T9</accession>
<gene>
    <name evidence="1" type="ORF">EVB93_064</name>
</gene>
<sequence>MSEAQKELARKVMEMKHGGRYNIMGLFKRKPQWVENKELPNRFRTKKRKS</sequence>
<proteinExistence type="predicted"/>
<dbReference type="EMBL" id="MN988521">
    <property type="protein sequence ID" value="QIG71171.1"/>
    <property type="molecule type" value="Genomic_DNA"/>
</dbReference>
<organism evidence="1 2">
    <name type="scientific">Rhizobium phage RHph_TM30</name>
    <dbReference type="NCBI Taxonomy" id="2509764"/>
    <lineage>
        <taxon>Viruses</taxon>
        <taxon>Duplodnaviria</taxon>
        <taxon>Heunggongvirae</taxon>
        <taxon>Uroviricota</taxon>
        <taxon>Caudoviricetes</taxon>
        <taxon>Kleczkowskaviridae</taxon>
        <taxon>Cuauhnahuacvirus</taxon>
        <taxon>Cuauhnahuacvirus TM30</taxon>
    </lineage>
</organism>
<name>A0A7S5R4T9_9CAUD</name>
<protein>
    <submittedName>
        <fullName evidence="1">Uncharacterized protein</fullName>
    </submittedName>
</protein>
<evidence type="ECO:0000313" key="2">
    <source>
        <dbReference type="Proteomes" id="UP000629603"/>
    </source>
</evidence>
<dbReference type="Proteomes" id="UP000629603">
    <property type="component" value="Segment"/>
</dbReference>
<reference evidence="1 2" key="1">
    <citation type="submission" date="2020-01" db="EMBL/GenBank/DDBJ databases">
        <title>Patterns of diversity and host range of bacteriophage communities associated with bean-nodulatin bacteria.</title>
        <authorList>
            <person name="Vann Cauwenberghe J."/>
            <person name="Santamaria R.I."/>
            <person name="Bustos P."/>
            <person name="Juarez S."/>
            <person name="Gonzalez V."/>
        </authorList>
    </citation>
    <scope>NUCLEOTIDE SEQUENCE [LARGE SCALE GENOMIC DNA]</scope>
</reference>
<evidence type="ECO:0000313" key="1">
    <source>
        <dbReference type="EMBL" id="QIG71171.1"/>
    </source>
</evidence>